<evidence type="ECO:0000313" key="1">
    <source>
        <dbReference type="EMBL" id="OIQ82564.1"/>
    </source>
</evidence>
<comment type="caution">
    <text evidence="1">The sequence shown here is derived from an EMBL/GenBank/DDBJ whole genome shotgun (WGS) entry which is preliminary data.</text>
</comment>
<accession>A0A1J5QRQ7</accession>
<gene>
    <name evidence="1" type="ORF">GALL_356340</name>
</gene>
<dbReference type="EMBL" id="MLJW01000790">
    <property type="protein sequence ID" value="OIQ82564.1"/>
    <property type="molecule type" value="Genomic_DNA"/>
</dbReference>
<protein>
    <submittedName>
        <fullName evidence="1">Uncharacterized protein</fullName>
    </submittedName>
</protein>
<proteinExistence type="predicted"/>
<reference evidence="1" key="1">
    <citation type="submission" date="2016-10" db="EMBL/GenBank/DDBJ databases">
        <title>Sequence of Gallionella enrichment culture.</title>
        <authorList>
            <person name="Poehlein A."/>
            <person name="Muehling M."/>
            <person name="Daniel R."/>
        </authorList>
    </citation>
    <scope>NUCLEOTIDE SEQUENCE</scope>
</reference>
<organism evidence="1">
    <name type="scientific">mine drainage metagenome</name>
    <dbReference type="NCBI Taxonomy" id="410659"/>
    <lineage>
        <taxon>unclassified sequences</taxon>
        <taxon>metagenomes</taxon>
        <taxon>ecological metagenomes</taxon>
    </lineage>
</organism>
<sequence>MSSLRFEMDGEWDLEDLAMLSTSLKLTYAYYYWIAISPEHVPQDIRAQISTYFWSGEYIGPRFNERLYAAVPHDSRLRVISIQYNSPGWIEVQGAAEALKMAGEAGLAWVIFAERTLDLLNKIKKFFRDREIERIPKKVSLAKIGGATIDEARALCFEIGSALAFDDKRIEGLIELAGSPISALRMLAALANEARRTGDLEKAGKLKLPRR</sequence>
<dbReference type="AlphaFoldDB" id="A0A1J5QRQ7"/>
<name>A0A1J5QRQ7_9ZZZZ</name>